<protein>
    <recommendedName>
        <fullName evidence="10">Fucolectin tachylectin-4 pentraxin-1 domain-containing protein</fullName>
    </recommendedName>
</protein>
<dbReference type="InterPro" id="IPR006585">
    <property type="entry name" value="FTP1"/>
</dbReference>
<evidence type="ECO:0000256" key="7">
    <source>
        <dbReference type="ARBA" id="ARBA00022734"/>
    </source>
</evidence>
<dbReference type="SMART" id="SM00607">
    <property type="entry name" value="FTP"/>
    <property type="match status" value="2"/>
</dbReference>
<sequence length="329" mass="36464">MSPWWRVDLQEPYVISAVAITNGGDCCWEHLRGAELYIGSSLKKNGTLNPRCASIYPVEKGSTDSFCCNGMVGRYVTIAIPTREEYLILCEVEIYGVPAVNRCPGNQTGIQTNVGLKGIATQSSVEDRQGVPEHAIDGNMNNVYSSLSCTHTRFEMGPWWRVDLQEPHKISAVVITNQRDCCWECLKGAEIRIGNSLVKNGTLNPRCASITIVAKGSTDPFCCNGMIGCYVTITIPMHKYLTLCEVRVYGLPVQSTCVRNPHDRNVALMGIATQSSKRDQLGVPEHAIDGNKNSDFGYLSCTHMEHEMGPWWRVDLQQPYRISAVVITN</sequence>
<keyword evidence="8" id="KW-0106">Calcium</keyword>
<dbReference type="GeneTree" id="ENSGT01060000248575"/>
<evidence type="ECO:0000256" key="9">
    <source>
        <dbReference type="ARBA" id="ARBA00023157"/>
    </source>
</evidence>
<dbReference type="SUPFAM" id="SSF49785">
    <property type="entry name" value="Galactose-binding domain-like"/>
    <property type="match status" value="3"/>
</dbReference>
<dbReference type="OrthoDB" id="547680at2759"/>
<reference evidence="11" key="2">
    <citation type="submission" date="2025-08" db="UniProtKB">
        <authorList>
            <consortium name="Ensembl"/>
        </authorList>
    </citation>
    <scope>IDENTIFICATION</scope>
</reference>
<accession>M3XJY4</accession>
<dbReference type="GO" id="GO:0010185">
    <property type="term" value="P:regulation of cellular defense response"/>
    <property type="evidence" value="ECO:0007669"/>
    <property type="project" value="UniProtKB-ARBA"/>
</dbReference>
<dbReference type="OMA" id="CASITIV"/>
<evidence type="ECO:0000256" key="2">
    <source>
        <dbReference type="ARBA" id="ARBA00004613"/>
    </source>
</evidence>
<dbReference type="GO" id="GO:0042806">
    <property type="term" value="F:fucose binding"/>
    <property type="evidence" value="ECO:0007669"/>
    <property type="project" value="UniProtKB-ARBA"/>
</dbReference>
<comment type="function">
    <text evidence="1">Acts as a defensive agent. Recognizes blood group fucosylated oligosaccharides including A, B, H and Lewis B-type antigens. Does not recognize Lewis A antigen and has low affinity for monovalent haptens.</text>
</comment>
<dbReference type="Proteomes" id="UP000008672">
    <property type="component" value="Unassembled WGS sequence"/>
</dbReference>
<evidence type="ECO:0000256" key="8">
    <source>
        <dbReference type="ARBA" id="ARBA00022837"/>
    </source>
</evidence>
<keyword evidence="7" id="KW-0430">Lectin</keyword>
<keyword evidence="6" id="KW-0479">Metal-binding</keyword>
<evidence type="ECO:0000256" key="6">
    <source>
        <dbReference type="ARBA" id="ARBA00022723"/>
    </source>
</evidence>
<dbReference type="GO" id="GO:0005576">
    <property type="term" value="C:extracellular region"/>
    <property type="evidence" value="ECO:0007669"/>
    <property type="project" value="UniProtKB-SubCell"/>
</dbReference>
<dbReference type="GO" id="GO:0046872">
    <property type="term" value="F:metal ion binding"/>
    <property type="evidence" value="ECO:0007669"/>
    <property type="project" value="UniProtKB-KW"/>
</dbReference>
<dbReference type="Ensembl" id="ENSLACT00000025163.1">
    <property type="protein sequence ID" value="ENSLACP00000023040.1"/>
    <property type="gene ID" value="ENSLACG00000022542.1"/>
</dbReference>
<dbReference type="KEGG" id="lcm:102354697"/>
<dbReference type="AlphaFoldDB" id="M3XJY4"/>
<feature type="domain" description="Fucolectin tachylectin-4 pentraxin-1" evidence="10">
    <location>
        <begin position="111"/>
        <end position="254"/>
    </location>
</feature>
<dbReference type="Pfam" id="PF22633">
    <property type="entry name" value="F5_F8_type_C_2"/>
    <property type="match status" value="3"/>
</dbReference>
<evidence type="ECO:0000259" key="10">
    <source>
        <dbReference type="SMART" id="SM00607"/>
    </source>
</evidence>
<keyword evidence="9" id="KW-1015">Disulfide bond</keyword>
<dbReference type="InParanoid" id="M3XJY4"/>
<name>M3XJY4_LATCH</name>
<dbReference type="GO" id="GO:0001868">
    <property type="term" value="P:regulation of complement activation, lectin pathway"/>
    <property type="evidence" value="ECO:0007669"/>
    <property type="project" value="UniProtKB-ARBA"/>
</dbReference>
<organism evidence="11 12">
    <name type="scientific">Latimeria chalumnae</name>
    <name type="common">Coelacanth</name>
    <dbReference type="NCBI Taxonomy" id="7897"/>
    <lineage>
        <taxon>Eukaryota</taxon>
        <taxon>Metazoa</taxon>
        <taxon>Chordata</taxon>
        <taxon>Craniata</taxon>
        <taxon>Vertebrata</taxon>
        <taxon>Euteleostomi</taxon>
        <taxon>Coelacanthiformes</taxon>
        <taxon>Coelacanthidae</taxon>
        <taxon>Latimeria</taxon>
    </lineage>
</organism>
<reference evidence="12" key="1">
    <citation type="submission" date="2011-08" db="EMBL/GenBank/DDBJ databases">
        <title>The draft genome of Latimeria chalumnae.</title>
        <authorList>
            <person name="Di Palma F."/>
            <person name="Alfoldi J."/>
            <person name="Johnson J."/>
            <person name="Berlin A."/>
            <person name="Gnerre S."/>
            <person name="Jaffe D."/>
            <person name="MacCallum I."/>
            <person name="Young S."/>
            <person name="Walker B.J."/>
            <person name="Lander E."/>
            <person name="Lindblad-Toh K."/>
        </authorList>
    </citation>
    <scope>NUCLEOTIDE SEQUENCE [LARGE SCALE GENOMIC DNA]</scope>
    <source>
        <strain evidence="12">Wild caught</strain>
    </source>
</reference>
<dbReference type="HOGENOM" id="CLU_073092_0_0_1"/>
<dbReference type="eggNOG" id="ENOG502QQVA">
    <property type="taxonomic scope" value="Eukaryota"/>
</dbReference>
<dbReference type="InterPro" id="IPR051941">
    <property type="entry name" value="BG_Antigen-Binding_Lectin"/>
</dbReference>
<comment type="subunit">
    <text evidence="4">Homotrimer.</text>
</comment>
<dbReference type="PANTHER" id="PTHR45713:SF8">
    <property type="entry name" value="SI:CH211-215K15.4"/>
    <property type="match status" value="1"/>
</dbReference>
<dbReference type="EMBL" id="AFYH01076730">
    <property type="status" value="NOT_ANNOTATED_CDS"/>
    <property type="molecule type" value="Genomic_DNA"/>
</dbReference>
<dbReference type="PANTHER" id="PTHR45713">
    <property type="entry name" value="FTP DOMAIN-CONTAINING PROTEIN"/>
    <property type="match status" value="1"/>
</dbReference>
<keyword evidence="12" id="KW-1185">Reference proteome</keyword>
<dbReference type="Gene3D" id="2.60.120.260">
    <property type="entry name" value="Galactose-binding domain-like"/>
    <property type="match status" value="3"/>
</dbReference>
<comment type="subcellular location">
    <subcellularLocation>
        <location evidence="2">Secreted</location>
    </subcellularLocation>
</comment>
<evidence type="ECO:0000256" key="4">
    <source>
        <dbReference type="ARBA" id="ARBA00011233"/>
    </source>
</evidence>
<reference evidence="11" key="3">
    <citation type="submission" date="2025-09" db="UniProtKB">
        <authorList>
            <consortium name="Ensembl"/>
        </authorList>
    </citation>
    <scope>IDENTIFICATION</scope>
</reference>
<keyword evidence="5" id="KW-0964">Secreted</keyword>
<proteinExistence type="inferred from homology"/>
<dbReference type="InterPro" id="IPR008979">
    <property type="entry name" value="Galactose-bd-like_sf"/>
</dbReference>
<evidence type="ECO:0000256" key="1">
    <source>
        <dbReference type="ARBA" id="ARBA00002219"/>
    </source>
</evidence>
<evidence type="ECO:0000313" key="11">
    <source>
        <dbReference type="Ensembl" id="ENSLACP00000023040.1"/>
    </source>
</evidence>
<evidence type="ECO:0000256" key="3">
    <source>
        <dbReference type="ARBA" id="ARBA00010147"/>
    </source>
</evidence>
<evidence type="ECO:0000256" key="5">
    <source>
        <dbReference type="ARBA" id="ARBA00022525"/>
    </source>
</evidence>
<comment type="similarity">
    <text evidence="3">Belongs to the fucolectin family.</text>
</comment>
<evidence type="ECO:0000313" key="12">
    <source>
        <dbReference type="Proteomes" id="UP000008672"/>
    </source>
</evidence>
<feature type="domain" description="Fucolectin tachylectin-4 pentraxin-1" evidence="10">
    <location>
        <begin position="1"/>
        <end position="101"/>
    </location>
</feature>